<dbReference type="EMBL" id="FNLO01000004">
    <property type="protein sequence ID" value="SDV48187.1"/>
    <property type="molecule type" value="Genomic_DNA"/>
</dbReference>
<dbReference type="PROSITE" id="PS50937">
    <property type="entry name" value="HTH_MERR_2"/>
    <property type="match status" value="1"/>
</dbReference>
<dbReference type="InterPro" id="IPR011791">
    <property type="entry name" value="CadR-PbrR"/>
</dbReference>
<dbReference type="SMART" id="SM00422">
    <property type="entry name" value="HTH_MERR"/>
    <property type="match status" value="1"/>
</dbReference>
<dbReference type="PANTHER" id="PTHR30204">
    <property type="entry name" value="REDOX-CYCLING DRUG-SENSING TRANSCRIPTIONAL ACTIVATOR SOXR"/>
    <property type="match status" value="1"/>
</dbReference>
<evidence type="ECO:0000256" key="1">
    <source>
        <dbReference type="ARBA" id="ARBA00023125"/>
    </source>
</evidence>
<evidence type="ECO:0000313" key="4">
    <source>
        <dbReference type="Proteomes" id="UP000243719"/>
    </source>
</evidence>
<dbReference type="GO" id="GO:0045893">
    <property type="term" value="P:positive regulation of DNA-templated transcription"/>
    <property type="evidence" value="ECO:0007669"/>
    <property type="project" value="InterPro"/>
</dbReference>
<proteinExistence type="predicted"/>
<protein>
    <submittedName>
        <fullName evidence="3">Cd(II)/Pb(II)-responsive transcriptional regulator</fullName>
    </submittedName>
</protein>
<dbReference type="GO" id="GO:0003677">
    <property type="term" value="F:DNA binding"/>
    <property type="evidence" value="ECO:0007669"/>
    <property type="project" value="UniProtKB-KW"/>
</dbReference>
<dbReference type="GO" id="GO:0046872">
    <property type="term" value="F:metal ion binding"/>
    <property type="evidence" value="ECO:0007669"/>
    <property type="project" value="InterPro"/>
</dbReference>
<dbReference type="PROSITE" id="PS00552">
    <property type="entry name" value="HTH_MERR_1"/>
    <property type="match status" value="1"/>
</dbReference>
<dbReference type="PRINTS" id="PR00040">
    <property type="entry name" value="HTHMERR"/>
</dbReference>
<feature type="domain" description="HTH merR-type" evidence="2">
    <location>
        <begin position="1"/>
        <end position="69"/>
    </location>
</feature>
<reference evidence="4" key="1">
    <citation type="submission" date="2016-09" db="EMBL/GenBank/DDBJ databases">
        <authorList>
            <person name="Varghese N."/>
            <person name="Submissions S."/>
        </authorList>
    </citation>
    <scope>NUCLEOTIDE SEQUENCE [LARGE SCALE GENOMIC DNA]</scope>
    <source>
        <strain evidence="4">JS23</strain>
    </source>
</reference>
<organism evidence="3 4">
    <name type="scientific">Chitinasiproducens palmae</name>
    <dbReference type="NCBI Taxonomy" id="1770053"/>
    <lineage>
        <taxon>Bacteria</taxon>
        <taxon>Pseudomonadati</taxon>
        <taxon>Pseudomonadota</taxon>
        <taxon>Betaproteobacteria</taxon>
        <taxon>Burkholderiales</taxon>
        <taxon>Burkholderiaceae</taxon>
        <taxon>Chitinasiproducens</taxon>
    </lineage>
</organism>
<evidence type="ECO:0000259" key="2">
    <source>
        <dbReference type="PROSITE" id="PS50937"/>
    </source>
</evidence>
<dbReference type="CDD" id="cd04784">
    <property type="entry name" value="HTH_CadR-PbrR"/>
    <property type="match status" value="1"/>
</dbReference>
<sequence>MKIGELAKRTGCTVETIRYYEREGLLDAPSRSSGNYRLYAAPHVKRLTFIRNCRALDMTHGEIRALLAVWDSRDATGGPEDCSAANALLDEHIAHVETRIAELQTLQTQLLALREHCDWPRQPAECGILRELAADPVDDCAPVAGAVHPLGGTHSHRR</sequence>
<dbReference type="InterPro" id="IPR009061">
    <property type="entry name" value="DNA-bd_dom_put_sf"/>
</dbReference>
<dbReference type="OrthoDB" id="9808480at2"/>
<evidence type="ECO:0000313" key="3">
    <source>
        <dbReference type="EMBL" id="SDV48187.1"/>
    </source>
</evidence>
<gene>
    <name evidence="3" type="ORF">SAMN05216551_104234</name>
</gene>
<dbReference type="Gene3D" id="1.10.1660.10">
    <property type="match status" value="1"/>
</dbReference>
<name>A0A1H2PQC4_9BURK</name>
<dbReference type="NCBIfam" id="TIGR02047">
    <property type="entry name" value="CadR-PbrR"/>
    <property type="match status" value="1"/>
</dbReference>
<dbReference type="STRING" id="1770053.SAMN05216551_104234"/>
<accession>A0A1H2PQC4</accession>
<dbReference type="GO" id="GO:0003700">
    <property type="term" value="F:DNA-binding transcription factor activity"/>
    <property type="evidence" value="ECO:0007669"/>
    <property type="project" value="InterPro"/>
</dbReference>
<dbReference type="PANTHER" id="PTHR30204:SF92">
    <property type="entry name" value="HTH-TYPE TRANSCRIPTIONAL REGULATOR ZNTR"/>
    <property type="match status" value="1"/>
</dbReference>
<keyword evidence="4" id="KW-1185">Reference proteome</keyword>
<dbReference type="SUPFAM" id="SSF46955">
    <property type="entry name" value="Putative DNA-binding domain"/>
    <property type="match status" value="1"/>
</dbReference>
<dbReference type="AlphaFoldDB" id="A0A1H2PQC4"/>
<keyword evidence="1" id="KW-0238">DNA-binding</keyword>
<dbReference type="Pfam" id="PF13411">
    <property type="entry name" value="MerR_1"/>
    <property type="match status" value="1"/>
</dbReference>
<dbReference type="Proteomes" id="UP000243719">
    <property type="component" value="Unassembled WGS sequence"/>
</dbReference>
<dbReference type="InterPro" id="IPR000551">
    <property type="entry name" value="MerR-type_HTH_dom"/>
</dbReference>
<dbReference type="InterPro" id="IPR047057">
    <property type="entry name" value="MerR_fam"/>
</dbReference>
<dbReference type="RefSeq" id="WP_091907138.1">
    <property type="nucleotide sequence ID" value="NZ_FNLO01000004.1"/>
</dbReference>